<dbReference type="Pfam" id="PF07697">
    <property type="entry name" value="7TMR-HDED"/>
    <property type="match status" value="1"/>
</dbReference>
<proteinExistence type="predicted"/>
<evidence type="ECO:0000259" key="2">
    <source>
        <dbReference type="PROSITE" id="PS51831"/>
    </source>
</evidence>
<feature type="transmembrane region" description="Helical" evidence="1">
    <location>
        <begin position="358"/>
        <end position="374"/>
    </location>
</feature>
<dbReference type="InterPro" id="IPR006674">
    <property type="entry name" value="HD_domain"/>
</dbReference>
<protein>
    <submittedName>
        <fullName evidence="3">Metal dependent phosphohydrolase</fullName>
    </submittedName>
</protein>
<dbReference type="InterPro" id="IPR052722">
    <property type="entry name" value="PgpH_phosphodiesterase"/>
</dbReference>
<dbReference type="Gene3D" id="1.10.3210.10">
    <property type="entry name" value="Hypothetical protein af1432"/>
    <property type="match status" value="1"/>
</dbReference>
<dbReference type="RefSeq" id="WP_026737761.1">
    <property type="nucleotide sequence ID" value="NZ_AP019822.1"/>
</dbReference>
<feature type="transmembrane region" description="Helical" evidence="1">
    <location>
        <begin position="266"/>
        <end position="284"/>
    </location>
</feature>
<feature type="transmembrane region" description="Helical" evidence="1">
    <location>
        <begin position="386"/>
        <end position="404"/>
    </location>
</feature>
<dbReference type="SUPFAM" id="SSF109604">
    <property type="entry name" value="HD-domain/PDEase-like"/>
    <property type="match status" value="1"/>
</dbReference>
<dbReference type="InterPro" id="IPR011624">
    <property type="entry name" value="Metal-dep_PHydrolase_7TM_extra"/>
</dbReference>
<dbReference type="SMART" id="SM00471">
    <property type="entry name" value="HDc"/>
    <property type="match status" value="1"/>
</dbReference>
<dbReference type="EMBL" id="AP019822">
    <property type="protein sequence ID" value="BBM36468.1"/>
    <property type="molecule type" value="Genomic_DNA"/>
</dbReference>
<accession>A0A510JAV7</accession>
<dbReference type="OrthoDB" id="9806952at2"/>
<feature type="transmembrane region" description="Helical" evidence="1">
    <location>
        <begin position="416"/>
        <end position="437"/>
    </location>
</feature>
<dbReference type="NCBIfam" id="TIGR00277">
    <property type="entry name" value="HDIG"/>
    <property type="match status" value="1"/>
</dbReference>
<evidence type="ECO:0000313" key="3">
    <source>
        <dbReference type="EMBL" id="BBM36468.1"/>
    </source>
</evidence>
<evidence type="ECO:0000256" key="1">
    <source>
        <dbReference type="SAM" id="Phobius"/>
    </source>
</evidence>
<dbReference type="Pfam" id="PF07698">
    <property type="entry name" value="7TM-7TMR_HD"/>
    <property type="match status" value="1"/>
</dbReference>
<feature type="transmembrane region" description="Helical" evidence="1">
    <location>
        <begin position="31"/>
        <end position="49"/>
    </location>
</feature>
<dbReference type="InterPro" id="IPR003607">
    <property type="entry name" value="HD/PDEase_dom"/>
</dbReference>
<dbReference type="GO" id="GO:0016787">
    <property type="term" value="F:hydrolase activity"/>
    <property type="evidence" value="ECO:0007669"/>
    <property type="project" value="UniProtKB-KW"/>
</dbReference>
<dbReference type="PROSITE" id="PS51831">
    <property type="entry name" value="HD"/>
    <property type="match status" value="1"/>
</dbReference>
<dbReference type="PANTHER" id="PTHR36442">
    <property type="entry name" value="CYCLIC-DI-AMP PHOSPHODIESTERASE PGPH"/>
    <property type="match status" value="1"/>
</dbReference>
<keyword evidence="1" id="KW-0812">Transmembrane</keyword>
<feature type="domain" description="HD" evidence="2">
    <location>
        <begin position="470"/>
        <end position="612"/>
    </location>
</feature>
<feature type="transmembrane region" description="Helical" evidence="1">
    <location>
        <begin position="296"/>
        <end position="313"/>
    </location>
</feature>
<name>A0A510JAV7_9FUSO</name>
<dbReference type="STRING" id="714315.GCA_000516535_01406"/>
<dbReference type="KEGG" id="lgo:JCM16774_1400"/>
<dbReference type="CDD" id="cd00077">
    <property type="entry name" value="HDc"/>
    <property type="match status" value="1"/>
</dbReference>
<dbReference type="PANTHER" id="PTHR36442:SF1">
    <property type="entry name" value="CYCLIC-DI-AMP PHOSPHODIESTERASE PGPH"/>
    <property type="match status" value="1"/>
</dbReference>
<keyword evidence="1" id="KW-1133">Transmembrane helix</keyword>
<dbReference type="Pfam" id="PF01966">
    <property type="entry name" value="HD"/>
    <property type="match status" value="1"/>
</dbReference>
<dbReference type="AlphaFoldDB" id="A0A510JAV7"/>
<dbReference type="InterPro" id="IPR006675">
    <property type="entry name" value="HDIG_dom"/>
</dbReference>
<reference evidence="3 4" key="1">
    <citation type="submission" date="2019-07" db="EMBL/GenBank/DDBJ databases">
        <title>Complete Genome Sequence of Leptotrichia goodfellowii Strain JCM 16774.</title>
        <authorList>
            <person name="Watanabe S."/>
            <person name="Cui L."/>
        </authorList>
    </citation>
    <scope>NUCLEOTIDE SEQUENCE [LARGE SCALE GENOMIC DNA]</scope>
    <source>
        <strain evidence="3 4">JCM16774</strain>
    </source>
</reference>
<keyword evidence="1" id="KW-0472">Membrane</keyword>
<dbReference type="Proteomes" id="UP000321606">
    <property type="component" value="Chromosome"/>
</dbReference>
<keyword evidence="3" id="KW-0378">Hydrolase</keyword>
<dbReference type="InterPro" id="IPR011621">
    <property type="entry name" value="Metal-dep_PHydrolase_7TM_intra"/>
</dbReference>
<sequence>MTINIFGREIVFEVKEKNQKEEQKKTSDKKFINRFIWSMIVFFCFGTAIELSKIKANYIVGTVAPTDIIAYKDVVYNVDIMDKGVKDKIMKNTTPEYDKIPSVPEESVVRINNFFRDIKNIDLSNEQSISNFIKENKYNLTVKDIKAITERESVGYVVNLITIVKEIYEIGVVKASDFEKIIAANNIKIDELDKKFLKNFIKPNLKINEKKTAEKIEDNIDSLRNNEIKIYKGDIIVKKGEIIDSDDFEKLERLNLVRGQDKAKKIAGLFITFVVVGAVFYYITKKYCEKVVESKAFYPSLLTVIMINLSYVLFANDEFFIYLLPFATIPIILTVLGDKVFALTFTFFNMIILSRDETWFLVIIAVTLVAVYRADKLTNRSDIVKLGIFTGIFQGIMSLSYGLVNQLEFPMQIVMIIFSVLSGILTGMISLGILPYLENSFDILTDIKLLELSDFSHTLLKQLLVTAPGTFHHSIMVGALAEAGAEAIGANATFTRVASYYHDIGKMKRPMFFVENQRGGKNPHNTIRPSLSALIITSHTKDGYIIGKQNKLPKEILDIILEHHGTTLVQFFYYKALENGEEVLESDFRYSGPKPRTKESSIILLADTIEAAVRASEDKSREGIENLIRYLIRYKIDDNQLNNSDLTLGEIEKVIQAFLNVLQGAYHERIKYPKLDEKSERREK</sequence>
<gene>
    <name evidence="3" type="ORF">JCM16774_1400</name>
</gene>
<organism evidence="3 4">
    <name type="scientific">Pseudoleptotrichia goodfellowii</name>
    <dbReference type="NCBI Taxonomy" id="157692"/>
    <lineage>
        <taxon>Bacteria</taxon>
        <taxon>Fusobacteriati</taxon>
        <taxon>Fusobacteriota</taxon>
        <taxon>Fusobacteriia</taxon>
        <taxon>Fusobacteriales</taxon>
        <taxon>Leptotrichiaceae</taxon>
        <taxon>Pseudoleptotrichia</taxon>
    </lineage>
</organism>
<evidence type="ECO:0000313" key="4">
    <source>
        <dbReference type="Proteomes" id="UP000321606"/>
    </source>
</evidence>